<dbReference type="InterPro" id="IPR036390">
    <property type="entry name" value="WH_DNA-bd_sf"/>
</dbReference>
<reference evidence="7 8" key="1">
    <citation type="submission" date="2012-09" db="EMBL/GenBank/DDBJ databases">
        <title>Genome Sequence of alkane-degrading Bacterium Alcanivorax jadensis T9.</title>
        <authorList>
            <person name="Lai Q."/>
            <person name="Shao Z."/>
        </authorList>
    </citation>
    <scope>NUCLEOTIDE SEQUENCE [LARGE SCALE GENOMIC DNA]</scope>
    <source>
        <strain evidence="7 8">T9</strain>
    </source>
</reference>
<dbReference type="Gene3D" id="1.10.10.10">
    <property type="entry name" value="Winged helix-like DNA-binding domain superfamily/Winged helix DNA-binding domain"/>
    <property type="match status" value="1"/>
</dbReference>
<organism evidence="7 8">
    <name type="scientific">Alcanivorax jadensis T9</name>
    <dbReference type="NCBI Taxonomy" id="1177181"/>
    <lineage>
        <taxon>Bacteria</taxon>
        <taxon>Pseudomonadati</taxon>
        <taxon>Pseudomonadota</taxon>
        <taxon>Gammaproteobacteria</taxon>
        <taxon>Oceanospirillales</taxon>
        <taxon>Alcanivoracaceae</taxon>
        <taxon>Alcanivorax</taxon>
    </lineage>
</organism>
<gene>
    <name evidence="7" type="ORF">T9A_01920</name>
</gene>
<keyword evidence="5" id="KW-0238">DNA-binding</keyword>
<comment type="similarity">
    <text evidence="1">Belongs to the Fur family.</text>
</comment>
<keyword evidence="3" id="KW-0862">Zinc</keyword>
<dbReference type="SUPFAM" id="SSF46785">
    <property type="entry name" value="Winged helix' DNA-binding domain"/>
    <property type="match status" value="1"/>
</dbReference>
<keyword evidence="8" id="KW-1185">Reference proteome</keyword>
<evidence type="ECO:0000256" key="1">
    <source>
        <dbReference type="ARBA" id="ARBA00007957"/>
    </source>
</evidence>
<evidence type="ECO:0000256" key="4">
    <source>
        <dbReference type="ARBA" id="ARBA00023015"/>
    </source>
</evidence>
<comment type="caution">
    <text evidence="7">The sequence shown here is derived from an EMBL/GenBank/DDBJ whole genome shotgun (WGS) entry which is preliminary data.</text>
</comment>
<dbReference type="PANTHER" id="PTHR33202">
    <property type="entry name" value="ZINC UPTAKE REGULATION PROTEIN"/>
    <property type="match status" value="1"/>
</dbReference>
<evidence type="ECO:0000256" key="6">
    <source>
        <dbReference type="ARBA" id="ARBA00023163"/>
    </source>
</evidence>
<dbReference type="Pfam" id="PF01475">
    <property type="entry name" value="FUR"/>
    <property type="match status" value="1"/>
</dbReference>
<dbReference type="Gene3D" id="3.30.1490.190">
    <property type="match status" value="1"/>
</dbReference>
<accession>A0ABR4WCA7</accession>
<dbReference type="InterPro" id="IPR043135">
    <property type="entry name" value="Fur_C"/>
</dbReference>
<dbReference type="EMBL" id="ARXU01000006">
    <property type="protein sequence ID" value="KGD61060.1"/>
    <property type="molecule type" value="Genomic_DNA"/>
</dbReference>
<dbReference type="PANTHER" id="PTHR33202:SF6">
    <property type="entry name" value="ZINC UPTAKE REGULATION PROTEIN"/>
    <property type="match status" value="1"/>
</dbReference>
<evidence type="ECO:0000256" key="2">
    <source>
        <dbReference type="ARBA" id="ARBA00022491"/>
    </source>
</evidence>
<keyword evidence="6" id="KW-0804">Transcription</keyword>
<dbReference type="RefSeq" id="WP_035247687.1">
    <property type="nucleotide sequence ID" value="NZ_ARXU01000006.1"/>
</dbReference>
<evidence type="ECO:0000313" key="7">
    <source>
        <dbReference type="EMBL" id="KGD61060.1"/>
    </source>
</evidence>
<dbReference type="InterPro" id="IPR002481">
    <property type="entry name" value="FUR"/>
</dbReference>
<dbReference type="InterPro" id="IPR036388">
    <property type="entry name" value="WH-like_DNA-bd_sf"/>
</dbReference>
<evidence type="ECO:0000256" key="5">
    <source>
        <dbReference type="ARBA" id="ARBA00023125"/>
    </source>
</evidence>
<evidence type="ECO:0000313" key="8">
    <source>
        <dbReference type="Proteomes" id="UP000029443"/>
    </source>
</evidence>
<name>A0ABR4WCA7_9GAMM</name>
<sequence>MSRTDRILASAEQHCREQGVRMTPQRRQVMALLLAQSGPQSAYQLLDQFKAQYQDNAQPPTIYRALDFLVQQGLAHRLSSTNQYLACDHITCHHGHQGTVFLLCDDCGAVQETPMAGAAISELQQSINSLGFVTQQNPLLEVHGRCASCVAL</sequence>
<keyword evidence="2" id="KW-0678">Repressor</keyword>
<evidence type="ECO:0000256" key="3">
    <source>
        <dbReference type="ARBA" id="ARBA00022833"/>
    </source>
</evidence>
<dbReference type="Proteomes" id="UP000029443">
    <property type="component" value="Unassembled WGS sequence"/>
</dbReference>
<keyword evidence="4" id="KW-0805">Transcription regulation</keyword>
<protein>
    <submittedName>
        <fullName evidence="7">FUR family transcriptional regulator</fullName>
    </submittedName>
</protein>
<proteinExistence type="inferred from homology"/>